<evidence type="ECO:0000256" key="4">
    <source>
        <dbReference type="ARBA" id="ARBA00023136"/>
    </source>
</evidence>
<keyword evidence="2 6" id="KW-0812">Transmembrane</keyword>
<feature type="region of interest" description="Disordered" evidence="5">
    <location>
        <begin position="546"/>
        <end position="574"/>
    </location>
</feature>
<organism evidence="8 9">
    <name type="scientific">Patellaria atrata CBS 101060</name>
    <dbReference type="NCBI Taxonomy" id="1346257"/>
    <lineage>
        <taxon>Eukaryota</taxon>
        <taxon>Fungi</taxon>
        <taxon>Dikarya</taxon>
        <taxon>Ascomycota</taxon>
        <taxon>Pezizomycotina</taxon>
        <taxon>Dothideomycetes</taxon>
        <taxon>Dothideomycetes incertae sedis</taxon>
        <taxon>Patellariales</taxon>
        <taxon>Patellariaceae</taxon>
        <taxon>Patellaria</taxon>
    </lineage>
</organism>
<evidence type="ECO:0000256" key="2">
    <source>
        <dbReference type="ARBA" id="ARBA00022692"/>
    </source>
</evidence>
<dbReference type="GO" id="GO:0005783">
    <property type="term" value="C:endoplasmic reticulum"/>
    <property type="evidence" value="ECO:0007669"/>
    <property type="project" value="TreeGrafter"/>
</dbReference>
<dbReference type="InterPro" id="IPR029052">
    <property type="entry name" value="Metallo-depent_PP-like"/>
</dbReference>
<dbReference type="InterPro" id="IPR033308">
    <property type="entry name" value="PGAP5/Cdc1/Ted1"/>
</dbReference>
<feature type="compositionally biased region" description="Low complexity" evidence="5">
    <location>
        <begin position="556"/>
        <end position="574"/>
    </location>
</feature>
<gene>
    <name evidence="8" type="ORF">M501DRAFT_939918</name>
</gene>
<dbReference type="InterPro" id="IPR004843">
    <property type="entry name" value="Calcineurin-like_PHP"/>
</dbReference>
<feature type="transmembrane region" description="Helical" evidence="6">
    <location>
        <begin position="646"/>
        <end position="663"/>
    </location>
</feature>
<dbReference type="OrthoDB" id="5977743at2759"/>
<dbReference type="Pfam" id="PF00149">
    <property type="entry name" value="Metallophos"/>
    <property type="match status" value="1"/>
</dbReference>
<dbReference type="GO" id="GO:0016787">
    <property type="term" value="F:hydrolase activity"/>
    <property type="evidence" value="ECO:0007669"/>
    <property type="project" value="InterPro"/>
</dbReference>
<dbReference type="EMBL" id="MU006104">
    <property type="protein sequence ID" value="KAF2836320.1"/>
    <property type="molecule type" value="Genomic_DNA"/>
</dbReference>
<keyword evidence="3 6" id="KW-1133">Transmembrane helix</keyword>
<feature type="compositionally biased region" description="Basic and acidic residues" evidence="5">
    <location>
        <begin position="546"/>
        <end position="555"/>
    </location>
</feature>
<comment type="subcellular location">
    <subcellularLocation>
        <location evidence="1">Membrane</location>
        <topology evidence="1">Multi-pass membrane protein</topology>
    </subcellularLocation>
</comment>
<accession>A0A9P4S5M4</accession>
<evidence type="ECO:0000256" key="6">
    <source>
        <dbReference type="SAM" id="Phobius"/>
    </source>
</evidence>
<evidence type="ECO:0000313" key="9">
    <source>
        <dbReference type="Proteomes" id="UP000799429"/>
    </source>
</evidence>
<protein>
    <recommendedName>
        <fullName evidence="7">Calcineurin-like phosphoesterase domain-containing protein</fullName>
    </recommendedName>
</protein>
<name>A0A9P4S5M4_9PEZI</name>
<dbReference type="PANTHER" id="PTHR13315">
    <property type="entry name" value="METALLO PHOSPHOESTERASE RELATED"/>
    <property type="match status" value="1"/>
</dbReference>
<dbReference type="Proteomes" id="UP000799429">
    <property type="component" value="Unassembled WGS sequence"/>
</dbReference>
<sequence length="665" mass="75471">MNVYHGPPRSSRNHYRDPPNIVDQFLESISETAESVRTQGIYSHSRNIVRKTLNNWSFRNFISLPFFLILLWIWALRRGERSVFWNSISECAWDTWEQWPTDALPHHLVFVADPQLVDPHTYPGRPWPLSFLTVSYTDQYMRRVYSRLQQELRPDSTVFLGDLFDGGREWSTPTSESPEARYKKYGEKLWHKEYQRFSDIFFKHFNDGGTAPNPGQPARRLLASIPGNHDLGFAAGVQKGVRNRFNAYFGEGNRVDVIGNHTFVSLDSVSLSALAVDENALQDIYRPAVDYLDKVKTLKSRAVSRELRMQNGHQTHTLFKHAVIDTPKLAQDKVYVLKDLDVELPTVLLSHVPLYRPKGTPCGPLRERWPPSPLPKGQREPLAEDERNAIAIAAGYQYQNVLTRDISKMITEKVGNIYYAFSGDDHDYCEVVHRGYQSSGGGIREITVKSLSWAMGVRKPGFLMVSLWNPIDGHGRPLQNADGSKDPTLQTHLCLLPDQLSTFIHYGFILGITLTLLVLRAALLTLRGPSQGANDYNPLLPLSSAEHEKANDSHKMNSYMPSEGSSSNSSPSDNGNLAARMYHARIREVSPGGYGLPGASQQSLPLMAYARSGESHNTEWQEELEVRKNPRTVKGSRLFVDEMKKSVTLVAGVVLVYYFWLIWRW</sequence>
<feature type="transmembrane region" description="Helical" evidence="6">
    <location>
        <begin position="56"/>
        <end position="75"/>
    </location>
</feature>
<dbReference type="AlphaFoldDB" id="A0A9P4S5M4"/>
<proteinExistence type="predicted"/>
<evidence type="ECO:0000259" key="7">
    <source>
        <dbReference type="Pfam" id="PF00149"/>
    </source>
</evidence>
<evidence type="ECO:0000256" key="5">
    <source>
        <dbReference type="SAM" id="MobiDB-lite"/>
    </source>
</evidence>
<dbReference type="SUPFAM" id="SSF56300">
    <property type="entry name" value="Metallo-dependent phosphatases"/>
    <property type="match status" value="1"/>
</dbReference>
<keyword evidence="4 6" id="KW-0472">Membrane</keyword>
<keyword evidence="9" id="KW-1185">Reference proteome</keyword>
<dbReference type="GO" id="GO:0016020">
    <property type="term" value="C:membrane"/>
    <property type="evidence" value="ECO:0007669"/>
    <property type="project" value="UniProtKB-SubCell"/>
</dbReference>
<feature type="domain" description="Calcineurin-like phosphoesterase" evidence="7">
    <location>
        <begin position="139"/>
        <end position="362"/>
    </location>
</feature>
<evidence type="ECO:0000256" key="1">
    <source>
        <dbReference type="ARBA" id="ARBA00004141"/>
    </source>
</evidence>
<reference evidence="8" key="1">
    <citation type="journal article" date="2020" name="Stud. Mycol.">
        <title>101 Dothideomycetes genomes: a test case for predicting lifestyles and emergence of pathogens.</title>
        <authorList>
            <person name="Haridas S."/>
            <person name="Albert R."/>
            <person name="Binder M."/>
            <person name="Bloem J."/>
            <person name="Labutti K."/>
            <person name="Salamov A."/>
            <person name="Andreopoulos B."/>
            <person name="Baker S."/>
            <person name="Barry K."/>
            <person name="Bills G."/>
            <person name="Bluhm B."/>
            <person name="Cannon C."/>
            <person name="Castanera R."/>
            <person name="Culley D."/>
            <person name="Daum C."/>
            <person name="Ezra D."/>
            <person name="Gonzalez J."/>
            <person name="Henrissat B."/>
            <person name="Kuo A."/>
            <person name="Liang C."/>
            <person name="Lipzen A."/>
            <person name="Lutzoni F."/>
            <person name="Magnuson J."/>
            <person name="Mondo S."/>
            <person name="Nolan M."/>
            <person name="Ohm R."/>
            <person name="Pangilinan J."/>
            <person name="Park H.-J."/>
            <person name="Ramirez L."/>
            <person name="Alfaro M."/>
            <person name="Sun H."/>
            <person name="Tritt A."/>
            <person name="Yoshinaga Y."/>
            <person name="Zwiers L.-H."/>
            <person name="Turgeon B."/>
            <person name="Goodwin S."/>
            <person name="Spatafora J."/>
            <person name="Crous P."/>
            <person name="Grigoriev I."/>
        </authorList>
    </citation>
    <scope>NUCLEOTIDE SEQUENCE</scope>
    <source>
        <strain evidence="8">CBS 101060</strain>
    </source>
</reference>
<feature type="transmembrane region" description="Helical" evidence="6">
    <location>
        <begin position="503"/>
        <end position="523"/>
    </location>
</feature>
<dbReference type="PANTHER" id="PTHR13315:SF4">
    <property type="entry name" value="METALLOPHOSPHOESTERASE, ISOFORM E"/>
    <property type="match status" value="1"/>
</dbReference>
<dbReference type="GO" id="GO:0006506">
    <property type="term" value="P:GPI anchor biosynthetic process"/>
    <property type="evidence" value="ECO:0007669"/>
    <property type="project" value="InterPro"/>
</dbReference>
<comment type="caution">
    <text evidence="8">The sequence shown here is derived from an EMBL/GenBank/DDBJ whole genome shotgun (WGS) entry which is preliminary data.</text>
</comment>
<evidence type="ECO:0000256" key="3">
    <source>
        <dbReference type="ARBA" id="ARBA00022989"/>
    </source>
</evidence>
<evidence type="ECO:0000313" key="8">
    <source>
        <dbReference type="EMBL" id="KAF2836320.1"/>
    </source>
</evidence>